<dbReference type="InterPro" id="IPR011044">
    <property type="entry name" value="Quino_amine_DH_bsu"/>
</dbReference>
<protein>
    <submittedName>
        <fullName evidence="3">Zinc metallochaperone AztD</fullName>
    </submittedName>
</protein>
<feature type="compositionally biased region" description="Basic and acidic residues" evidence="1">
    <location>
        <begin position="458"/>
        <end position="470"/>
    </location>
</feature>
<dbReference type="Gene3D" id="2.130.10.10">
    <property type="entry name" value="YVTN repeat-like/Quinoprotein amine dehydrogenase"/>
    <property type="match status" value="1"/>
</dbReference>
<feature type="compositionally biased region" description="Basic and acidic residues" evidence="1">
    <location>
        <begin position="436"/>
        <end position="450"/>
    </location>
</feature>
<comment type="caution">
    <text evidence="3">The sequence shown here is derived from an EMBL/GenBank/DDBJ whole genome shotgun (WGS) entry which is preliminary data.</text>
</comment>
<gene>
    <name evidence="3" type="primary">aztD</name>
    <name evidence="3" type="ORF">GCM10020260_21830</name>
</gene>
<proteinExistence type="predicted"/>
<dbReference type="Proteomes" id="UP001501736">
    <property type="component" value="Unassembled WGS sequence"/>
</dbReference>
<feature type="region of interest" description="Disordered" evidence="1">
    <location>
        <begin position="424"/>
        <end position="470"/>
    </location>
</feature>
<evidence type="ECO:0000256" key="1">
    <source>
        <dbReference type="SAM" id="MobiDB-lite"/>
    </source>
</evidence>
<feature type="region of interest" description="Disordered" evidence="1">
    <location>
        <begin position="26"/>
        <end position="59"/>
    </location>
</feature>
<dbReference type="PROSITE" id="PS51257">
    <property type="entry name" value="PROKAR_LIPOPROTEIN"/>
    <property type="match status" value="1"/>
</dbReference>
<dbReference type="SUPFAM" id="SSF50969">
    <property type="entry name" value="YVTN repeat-like/Quinoprotein amine dehydrogenase"/>
    <property type="match status" value="1"/>
</dbReference>
<dbReference type="InterPro" id="IPR015943">
    <property type="entry name" value="WD40/YVTN_repeat-like_dom_sf"/>
</dbReference>
<organism evidence="3 4">
    <name type="scientific">Nesterenkonia halobia</name>
    <dbReference type="NCBI Taxonomy" id="37922"/>
    <lineage>
        <taxon>Bacteria</taxon>
        <taxon>Bacillati</taxon>
        <taxon>Actinomycetota</taxon>
        <taxon>Actinomycetes</taxon>
        <taxon>Micrococcales</taxon>
        <taxon>Micrococcaceae</taxon>
        <taxon>Nesterenkonia</taxon>
    </lineage>
</organism>
<keyword evidence="4" id="KW-1185">Reference proteome</keyword>
<dbReference type="EMBL" id="BAAAYG010000009">
    <property type="protein sequence ID" value="GAA3286667.1"/>
    <property type="molecule type" value="Genomic_DNA"/>
</dbReference>
<feature type="chain" id="PRO_5046296249" evidence="2">
    <location>
        <begin position="21"/>
        <end position="470"/>
    </location>
</feature>
<evidence type="ECO:0000256" key="2">
    <source>
        <dbReference type="SAM" id="SignalP"/>
    </source>
</evidence>
<evidence type="ECO:0000313" key="4">
    <source>
        <dbReference type="Proteomes" id="UP001501736"/>
    </source>
</evidence>
<name>A0ABP6RE20_9MICC</name>
<evidence type="ECO:0000313" key="3">
    <source>
        <dbReference type="EMBL" id="GAA3286667.1"/>
    </source>
</evidence>
<reference evidence="4" key="1">
    <citation type="journal article" date="2019" name="Int. J. Syst. Evol. Microbiol.">
        <title>The Global Catalogue of Microorganisms (GCM) 10K type strain sequencing project: providing services to taxonomists for standard genome sequencing and annotation.</title>
        <authorList>
            <consortium name="The Broad Institute Genomics Platform"/>
            <consortium name="The Broad Institute Genome Sequencing Center for Infectious Disease"/>
            <person name="Wu L."/>
            <person name="Ma J."/>
        </authorList>
    </citation>
    <scope>NUCLEOTIDE SEQUENCE [LARGE SCALE GENOMIC DNA]</scope>
    <source>
        <strain evidence="4">JCM 11483</strain>
    </source>
</reference>
<accession>A0ABP6RE20</accession>
<sequence>MKRHHSASLSLLLVSAVALAGCADGSAGASDDEPEGSSSASEAVDPAEREAQEAAGPTTRLAVTHDGGVAVLDGATLETLGDFDAEGFLRVNPAGDGRHVFLTEGGGFRLLDAGTWGEPHGSHNHYYTTDPVLTDVTVDGDHPGHAVPHHGTGALFFDGTGDIRTYDLADLSTLAEEGYAEELPTEAAETAEAHHGVAVVLEDGSRLETLGDEEQRSGAHVVDADGEEIARSEDCPGVHGEAALSDGTIAVGCEDGVLLYDGESFTKIDAEPDYARSGNLFPAEDSPVLLGDYNTDEDAEEPMTEIALIDSESEEITRADVGAAYNFRSLARGPEGEALVLAEDGVLHTFDEETGEELETLEIMDSWTEPDEWQEPRPAIRVVDDIAYITEPDAEQIHMVDLAAGEVLNTVDVGFTPNEITAADGEVVEGVSAESDAEHGEARDEGGDEKGAEEDGDSHEHEEGGDSHDH</sequence>
<keyword evidence="2" id="KW-0732">Signal</keyword>
<dbReference type="RefSeq" id="WP_344721254.1">
    <property type="nucleotide sequence ID" value="NZ_BAAAYG010000009.1"/>
</dbReference>
<feature type="signal peptide" evidence="2">
    <location>
        <begin position="1"/>
        <end position="20"/>
    </location>
</feature>